<keyword evidence="2" id="KW-1185">Reference proteome</keyword>
<reference evidence="1 2" key="1">
    <citation type="submission" date="2020-02" db="EMBL/GenBank/DDBJ databases">
        <authorList>
            <person name="Ferguson B K."/>
        </authorList>
    </citation>
    <scope>NUCLEOTIDE SEQUENCE [LARGE SCALE GENOMIC DNA]</scope>
</reference>
<accession>A0A6H5FWN5</accession>
<name>A0A6H5FWN5_9HEMI</name>
<gene>
    <name evidence="1" type="ORF">NTEN_LOCUS617</name>
</gene>
<dbReference type="EMBL" id="CADCXU010001130">
    <property type="protein sequence ID" value="CAA9993728.1"/>
    <property type="molecule type" value="Genomic_DNA"/>
</dbReference>
<evidence type="ECO:0000313" key="1">
    <source>
        <dbReference type="EMBL" id="CAA9993728.1"/>
    </source>
</evidence>
<evidence type="ECO:0000313" key="2">
    <source>
        <dbReference type="Proteomes" id="UP000479000"/>
    </source>
</evidence>
<protein>
    <submittedName>
        <fullName evidence="1">Uncharacterized protein</fullName>
    </submittedName>
</protein>
<proteinExistence type="predicted"/>
<organism evidence="1 2">
    <name type="scientific">Nesidiocoris tenuis</name>
    <dbReference type="NCBI Taxonomy" id="355587"/>
    <lineage>
        <taxon>Eukaryota</taxon>
        <taxon>Metazoa</taxon>
        <taxon>Ecdysozoa</taxon>
        <taxon>Arthropoda</taxon>
        <taxon>Hexapoda</taxon>
        <taxon>Insecta</taxon>
        <taxon>Pterygota</taxon>
        <taxon>Neoptera</taxon>
        <taxon>Paraneoptera</taxon>
        <taxon>Hemiptera</taxon>
        <taxon>Heteroptera</taxon>
        <taxon>Panheteroptera</taxon>
        <taxon>Cimicomorpha</taxon>
        <taxon>Miridae</taxon>
        <taxon>Dicyphina</taxon>
        <taxon>Nesidiocoris</taxon>
    </lineage>
</organism>
<dbReference type="Proteomes" id="UP000479000">
    <property type="component" value="Unassembled WGS sequence"/>
</dbReference>
<sequence>MESEKLRCLRYMGRKCEISAKDRRNFSRCSITKSSEPLDRQTDTECFKACLFRAQLFSKGRMKAFTRKKLAQPLMRRSDTPLAAALRTKLGTFSINLSKDCSRALIGAALVAVATASWDPDYEYHARCAYGHSHGAPNAYLPPPPVYGERFFKIF</sequence>
<dbReference type="AlphaFoldDB" id="A0A6H5FWN5"/>